<reference evidence="5" key="1">
    <citation type="submission" date="2025-08" db="UniProtKB">
        <authorList>
            <consortium name="Ensembl"/>
        </authorList>
    </citation>
    <scope>IDENTIFICATION</scope>
</reference>
<sequence length="213" mass="23238">MEGMSWGQADERTGMHPSNRAYVPPSCFVAGFRGVEAPMGGHKSCGELWVPLPCVLSPAFSLKCIKDKKVPIGVTVHVFCSFPVKKFPSCPACPSPNHSSCLENGIGYREKCFYFVEDEAEWNRSETFCRSLGAHLATIDTWQELRFLLRYGGSLHYWIGLRREGSAPWTWFNGSLFNNSYVLSPAGDQSSKSGVGDNAPSSTETGSAATGAP</sequence>
<dbReference type="PROSITE" id="PS50041">
    <property type="entry name" value="C_TYPE_LECTIN_2"/>
    <property type="match status" value="1"/>
</dbReference>
<dbReference type="Ensembl" id="ENSSHBT00005010129.1">
    <property type="protein sequence ID" value="ENSSHBP00005008395.1"/>
    <property type="gene ID" value="ENSSHBG00005007162.1"/>
</dbReference>
<keyword evidence="6" id="KW-1185">Reference proteome</keyword>
<feature type="domain" description="C-type lectin" evidence="4">
    <location>
        <begin position="108"/>
        <end position="181"/>
    </location>
</feature>
<dbReference type="PANTHER" id="PTHR45710:SF35">
    <property type="entry name" value="C-TYPE LECTIN DOMAIN FAMILY 2 MEMBER D"/>
    <property type="match status" value="1"/>
</dbReference>
<dbReference type="InterPro" id="IPR016186">
    <property type="entry name" value="C-type_lectin-like/link_sf"/>
</dbReference>
<evidence type="ECO:0000256" key="1">
    <source>
        <dbReference type="ARBA" id="ARBA00004401"/>
    </source>
</evidence>
<evidence type="ECO:0000313" key="6">
    <source>
        <dbReference type="Proteomes" id="UP000472266"/>
    </source>
</evidence>
<dbReference type="InterPro" id="IPR016187">
    <property type="entry name" value="CTDL_fold"/>
</dbReference>
<dbReference type="Proteomes" id="UP000472266">
    <property type="component" value="Unplaced"/>
</dbReference>
<dbReference type="InterPro" id="IPR050828">
    <property type="entry name" value="C-type_lectin/matrix_domain"/>
</dbReference>
<dbReference type="GO" id="GO:0005886">
    <property type="term" value="C:plasma membrane"/>
    <property type="evidence" value="ECO:0007669"/>
    <property type="project" value="UniProtKB-SubCell"/>
</dbReference>
<dbReference type="PANTHER" id="PTHR45710">
    <property type="entry name" value="C-TYPE LECTIN DOMAIN-CONTAINING PROTEIN 180"/>
    <property type="match status" value="1"/>
</dbReference>
<protein>
    <recommendedName>
        <fullName evidence="4">C-type lectin domain-containing protein</fullName>
    </recommendedName>
</protein>
<reference evidence="5" key="2">
    <citation type="submission" date="2025-09" db="UniProtKB">
        <authorList>
            <consortium name="Ensembl"/>
        </authorList>
    </citation>
    <scope>IDENTIFICATION</scope>
</reference>
<dbReference type="InterPro" id="IPR033992">
    <property type="entry name" value="NKR-like_CTLD"/>
</dbReference>
<evidence type="ECO:0000256" key="3">
    <source>
        <dbReference type="SAM" id="MobiDB-lite"/>
    </source>
</evidence>
<evidence type="ECO:0000256" key="2">
    <source>
        <dbReference type="ARBA" id="ARBA00022734"/>
    </source>
</evidence>
<dbReference type="Gene3D" id="3.10.100.10">
    <property type="entry name" value="Mannose-Binding Protein A, subunit A"/>
    <property type="match status" value="1"/>
</dbReference>
<keyword evidence="2" id="KW-0430">Lectin</keyword>
<dbReference type="InterPro" id="IPR001304">
    <property type="entry name" value="C-type_lectin-like"/>
</dbReference>
<evidence type="ECO:0000259" key="4">
    <source>
        <dbReference type="PROSITE" id="PS50041"/>
    </source>
</evidence>
<dbReference type="AlphaFoldDB" id="A0A672U2S8"/>
<name>A0A672U2S8_STRHB</name>
<dbReference type="GO" id="GO:0030246">
    <property type="term" value="F:carbohydrate binding"/>
    <property type="evidence" value="ECO:0007669"/>
    <property type="project" value="UniProtKB-KW"/>
</dbReference>
<dbReference type="SMART" id="SM00034">
    <property type="entry name" value="CLECT"/>
    <property type="match status" value="1"/>
</dbReference>
<dbReference type="SUPFAM" id="SSF56436">
    <property type="entry name" value="C-type lectin-like"/>
    <property type="match status" value="1"/>
</dbReference>
<proteinExistence type="predicted"/>
<dbReference type="GeneTree" id="ENSGT00940000155319"/>
<dbReference type="InParanoid" id="A0A672U2S8"/>
<dbReference type="Pfam" id="PF00059">
    <property type="entry name" value="Lectin_C"/>
    <property type="match status" value="1"/>
</dbReference>
<dbReference type="CDD" id="cd03593">
    <property type="entry name" value="CLECT_NK_receptors_like"/>
    <property type="match status" value="1"/>
</dbReference>
<comment type="subcellular location">
    <subcellularLocation>
        <location evidence="1">Cell membrane</location>
        <topology evidence="1">Single-pass type II membrane protein</topology>
    </subcellularLocation>
</comment>
<evidence type="ECO:0000313" key="5">
    <source>
        <dbReference type="Ensembl" id="ENSSHBP00005008395.1"/>
    </source>
</evidence>
<feature type="region of interest" description="Disordered" evidence="3">
    <location>
        <begin position="186"/>
        <end position="213"/>
    </location>
</feature>
<organism evidence="5 6">
    <name type="scientific">Strigops habroptila</name>
    <name type="common">Kakapo</name>
    <dbReference type="NCBI Taxonomy" id="2489341"/>
    <lineage>
        <taxon>Eukaryota</taxon>
        <taxon>Metazoa</taxon>
        <taxon>Chordata</taxon>
        <taxon>Craniata</taxon>
        <taxon>Vertebrata</taxon>
        <taxon>Euteleostomi</taxon>
        <taxon>Archelosauria</taxon>
        <taxon>Archosauria</taxon>
        <taxon>Dinosauria</taxon>
        <taxon>Saurischia</taxon>
        <taxon>Theropoda</taxon>
        <taxon>Coelurosauria</taxon>
        <taxon>Aves</taxon>
        <taxon>Neognathae</taxon>
        <taxon>Neoaves</taxon>
        <taxon>Telluraves</taxon>
        <taxon>Australaves</taxon>
        <taxon>Psittaciformes</taxon>
        <taxon>Psittacidae</taxon>
        <taxon>Strigops</taxon>
    </lineage>
</organism>
<accession>A0A672U2S8</accession>